<dbReference type="AlphaFoldDB" id="A0A9P4Q3T8"/>
<comment type="caution">
    <text evidence="4">The sequence shown here is derived from an EMBL/GenBank/DDBJ whole genome shotgun (WGS) entry which is preliminary data.</text>
</comment>
<evidence type="ECO:0000313" key="4">
    <source>
        <dbReference type="EMBL" id="KAF2719274.1"/>
    </source>
</evidence>
<dbReference type="SUPFAM" id="SSF53474">
    <property type="entry name" value="alpha/beta-Hydrolases"/>
    <property type="match status" value="1"/>
</dbReference>
<dbReference type="InterPro" id="IPR029058">
    <property type="entry name" value="AB_hydrolase_fold"/>
</dbReference>
<proteinExistence type="predicted"/>
<evidence type="ECO:0000256" key="2">
    <source>
        <dbReference type="SAM" id="MobiDB-lite"/>
    </source>
</evidence>
<dbReference type="Proteomes" id="UP000799441">
    <property type="component" value="Unassembled WGS sequence"/>
</dbReference>
<evidence type="ECO:0000256" key="1">
    <source>
        <dbReference type="ARBA" id="ARBA00022801"/>
    </source>
</evidence>
<sequence>MSQNLDPEYLAAIEPYIPILSQAPKASIGDVTSRRANLDGLFDMLMEHWPEVDDVERSNFTVQSSDGHSVPVHKFVPTDSSSGPRGDQGDVRPAVLYCHGGAYFSLSVEHYRRVIEIYVSRSRVPIFAVEYRQAPEHPFPAPLEDCYAALDYLSQHASDFQIDPSRIAVLGDSAGGGLAAAVAIKARDQQLNPPLAKQMLIGAMLDDRTTGIRHPAINSLVTWTDDDNLTGWQAYLGADKVDAETGLHPHAVPARCEEVTGLPPLYLEVPFYDIFRDENLVWAARMAGEGISTELHCWSGVPHSFELYAPRIETARIALDCRVKCMKQL</sequence>
<dbReference type="Gene3D" id="3.40.50.1820">
    <property type="entry name" value="alpha/beta hydrolase"/>
    <property type="match status" value="1"/>
</dbReference>
<evidence type="ECO:0000259" key="3">
    <source>
        <dbReference type="Pfam" id="PF07859"/>
    </source>
</evidence>
<protein>
    <recommendedName>
        <fullName evidence="3">Alpha/beta hydrolase fold-3 domain-containing protein</fullName>
    </recommendedName>
</protein>
<organism evidence="4 5">
    <name type="scientific">Polychaeton citri CBS 116435</name>
    <dbReference type="NCBI Taxonomy" id="1314669"/>
    <lineage>
        <taxon>Eukaryota</taxon>
        <taxon>Fungi</taxon>
        <taxon>Dikarya</taxon>
        <taxon>Ascomycota</taxon>
        <taxon>Pezizomycotina</taxon>
        <taxon>Dothideomycetes</taxon>
        <taxon>Dothideomycetidae</taxon>
        <taxon>Capnodiales</taxon>
        <taxon>Capnodiaceae</taxon>
        <taxon>Polychaeton</taxon>
    </lineage>
</organism>
<dbReference type="InterPro" id="IPR050300">
    <property type="entry name" value="GDXG_lipolytic_enzyme"/>
</dbReference>
<feature type="region of interest" description="Disordered" evidence="2">
    <location>
        <begin position="61"/>
        <end position="88"/>
    </location>
</feature>
<dbReference type="PANTHER" id="PTHR48081">
    <property type="entry name" value="AB HYDROLASE SUPERFAMILY PROTEIN C4A8.06C"/>
    <property type="match status" value="1"/>
</dbReference>
<dbReference type="OrthoDB" id="433474at2759"/>
<dbReference type="InterPro" id="IPR013094">
    <property type="entry name" value="AB_hydrolase_3"/>
</dbReference>
<gene>
    <name evidence="4" type="ORF">K431DRAFT_321819</name>
</gene>
<accession>A0A9P4Q3T8</accession>
<feature type="domain" description="Alpha/beta hydrolase fold-3" evidence="3">
    <location>
        <begin position="95"/>
        <end position="306"/>
    </location>
</feature>
<evidence type="ECO:0000313" key="5">
    <source>
        <dbReference type="Proteomes" id="UP000799441"/>
    </source>
</evidence>
<dbReference type="Pfam" id="PF07859">
    <property type="entry name" value="Abhydrolase_3"/>
    <property type="match status" value="1"/>
</dbReference>
<dbReference type="PANTHER" id="PTHR48081:SF8">
    <property type="entry name" value="ALPHA_BETA HYDROLASE FOLD-3 DOMAIN-CONTAINING PROTEIN-RELATED"/>
    <property type="match status" value="1"/>
</dbReference>
<keyword evidence="1" id="KW-0378">Hydrolase</keyword>
<keyword evidence="5" id="KW-1185">Reference proteome</keyword>
<dbReference type="GO" id="GO:0016787">
    <property type="term" value="F:hydrolase activity"/>
    <property type="evidence" value="ECO:0007669"/>
    <property type="project" value="UniProtKB-KW"/>
</dbReference>
<dbReference type="EMBL" id="MU003813">
    <property type="protein sequence ID" value="KAF2719274.1"/>
    <property type="molecule type" value="Genomic_DNA"/>
</dbReference>
<name>A0A9P4Q3T8_9PEZI</name>
<reference evidence="4" key="1">
    <citation type="journal article" date="2020" name="Stud. Mycol.">
        <title>101 Dothideomycetes genomes: a test case for predicting lifestyles and emergence of pathogens.</title>
        <authorList>
            <person name="Haridas S."/>
            <person name="Albert R."/>
            <person name="Binder M."/>
            <person name="Bloem J."/>
            <person name="Labutti K."/>
            <person name="Salamov A."/>
            <person name="Andreopoulos B."/>
            <person name="Baker S."/>
            <person name="Barry K."/>
            <person name="Bills G."/>
            <person name="Bluhm B."/>
            <person name="Cannon C."/>
            <person name="Castanera R."/>
            <person name="Culley D."/>
            <person name="Daum C."/>
            <person name="Ezra D."/>
            <person name="Gonzalez J."/>
            <person name="Henrissat B."/>
            <person name="Kuo A."/>
            <person name="Liang C."/>
            <person name="Lipzen A."/>
            <person name="Lutzoni F."/>
            <person name="Magnuson J."/>
            <person name="Mondo S."/>
            <person name="Nolan M."/>
            <person name="Ohm R."/>
            <person name="Pangilinan J."/>
            <person name="Park H.-J."/>
            <person name="Ramirez L."/>
            <person name="Alfaro M."/>
            <person name="Sun H."/>
            <person name="Tritt A."/>
            <person name="Yoshinaga Y."/>
            <person name="Zwiers L.-H."/>
            <person name="Turgeon B."/>
            <person name="Goodwin S."/>
            <person name="Spatafora J."/>
            <person name="Crous P."/>
            <person name="Grigoriev I."/>
        </authorList>
    </citation>
    <scope>NUCLEOTIDE SEQUENCE</scope>
    <source>
        <strain evidence="4">CBS 116435</strain>
    </source>
</reference>